<comment type="caution">
    <text evidence="1">The sequence shown here is derived from an EMBL/GenBank/DDBJ whole genome shotgun (WGS) entry which is preliminary data.</text>
</comment>
<evidence type="ECO:0000313" key="2">
    <source>
        <dbReference type="EMBL" id="RHF80232.1"/>
    </source>
</evidence>
<proteinExistence type="predicted"/>
<dbReference type="AlphaFoldDB" id="A0A412F763"/>
<accession>A0A412F763</accession>
<dbReference type="EMBL" id="QRHN01000002">
    <property type="protein sequence ID" value="RHF80232.1"/>
    <property type="molecule type" value="Genomic_DNA"/>
</dbReference>
<sequence>MQSSYMKIFGNLFFNVEKNNEVKDIIEQASSVLDSIIVKFGEVENEMTMGTSRIDDFVDIVIILFVRKIMEQLDSINVLYSVCLFEPAQIILRSLIENIVGLEFILKDDTQKRAAAYYLEHHYQELDMCERWLNENSKFGTLITVQNGKDEFDNVYKALEKKRQSLERVIKSKVIFQETDIARKKKLDAKKKVGKKKKKVYIQWYEVCSNIKSFYGLMKETGYEKYYDSVYGGLSFESHGLNAMMAISVDEDGGSLKCVRNPEDGGSTFGFACNFSIGVLHKIYQYLGDGENEIAEFKAFFEDFVEKRDWVNYKLDMIRNTSGKGAI</sequence>
<dbReference type="Proteomes" id="UP000283652">
    <property type="component" value="Unassembled WGS sequence"/>
</dbReference>
<organism evidence="1 3">
    <name type="scientific">Dorea formicigenerans</name>
    <dbReference type="NCBI Taxonomy" id="39486"/>
    <lineage>
        <taxon>Bacteria</taxon>
        <taxon>Bacillati</taxon>
        <taxon>Bacillota</taxon>
        <taxon>Clostridia</taxon>
        <taxon>Lachnospirales</taxon>
        <taxon>Lachnospiraceae</taxon>
        <taxon>Dorea</taxon>
    </lineage>
</organism>
<evidence type="ECO:0000313" key="3">
    <source>
        <dbReference type="Proteomes" id="UP000283652"/>
    </source>
</evidence>
<protein>
    <submittedName>
        <fullName evidence="1">Uncharacterized protein</fullName>
    </submittedName>
</protein>
<name>A0A412F763_9FIRM</name>
<dbReference type="RefSeq" id="WP_118236671.1">
    <property type="nucleotide sequence ID" value="NZ_QRHN01000002.1"/>
</dbReference>
<dbReference type="EMBL" id="QRUK01000001">
    <property type="protein sequence ID" value="RGR61567.1"/>
    <property type="molecule type" value="Genomic_DNA"/>
</dbReference>
<evidence type="ECO:0000313" key="1">
    <source>
        <dbReference type="EMBL" id="RGR61567.1"/>
    </source>
</evidence>
<dbReference type="Pfam" id="PF18928">
    <property type="entry name" value="DUF5677"/>
    <property type="match status" value="1"/>
</dbReference>
<evidence type="ECO:0000313" key="4">
    <source>
        <dbReference type="Proteomes" id="UP000285666"/>
    </source>
</evidence>
<reference evidence="3 4" key="1">
    <citation type="submission" date="2018-08" db="EMBL/GenBank/DDBJ databases">
        <title>A genome reference for cultivated species of the human gut microbiota.</title>
        <authorList>
            <person name="Zou Y."/>
            <person name="Xue W."/>
            <person name="Luo G."/>
        </authorList>
    </citation>
    <scope>NUCLEOTIDE SEQUENCE [LARGE SCALE GENOMIC DNA]</scope>
    <source>
        <strain evidence="1 3">AF25-11</strain>
        <strain evidence="2 4">AM23-7AC</strain>
    </source>
</reference>
<dbReference type="Proteomes" id="UP000285666">
    <property type="component" value="Unassembled WGS sequence"/>
</dbReference>
<dbReference type="InterPro" id="IPR043733">
    <property type="entry name" value="DUF5677"/>
</dbReference>
<gene>
    <name evidence="2" type="ORF">DW658_02170</name>
    <name evidence="1" type="ORF">DWY33_00505</name>
</gene>